<dbReference type="PANTHER" id="PTHR35706:SF1">
    <property type="entry name" value="EMBRYOGENESIS-LIKE PROTEIN"/>
    <property type="match status" value="1"/>
</dbReference>
<gene>
    <name evidence="1" type="ORF">FVE85_6238</name>
</gene>
<dbReference type="EMBL" id="VRMN01000001">
    <property type="protein sequence ID" value="KAA8498653.1"/>
    <property type="molecule type" value="Genomic_DNA"/>
</dbReference>
<accession>A0A5J4Z760</accession>
<dbReference type="PANTHER" id="PTHR35706">
    <property type="entry name" value="F14O23.11 PROTEIN"/>
    <property type="match status" value="1"/>
</dbReference>
<dbReference type="InterPro" id="IPR053325">
    <property type="entry name" value="H3-Acetyl_Activator"/>
</dbReference>
<dbReference type="AlphaFoldDB" id="A0A5J4Z760"/>
<keyword evidence="2" id="KW-1185">Reference proteome</keyword>
<reference evidence="2" key="1">
    <citation type="journal article" date="2019" name="Nat. Commun.">
        <title>Expansion of phycobilisome linker gene families in mesophilic red algae.</title>
        <authorList>
            <person name="Lee J."/>
            <person name="Kim D."/>
            <person name="Bhattacharya D."/>
            <person name="Yoon H.S."/>
        </authorList>
    </citation>
    <scope>NUCLEOTIDE SEQUENCE [LARGE SCALE GENOMIC DNA]</scope>
    <source>
        <strain evidence="2">CCMP 1328</strain>
    </source>
</reference>
<name>A0A5J4Z760_PORPP</name>
<organism evidence="1 2">
    <name type="scientific">Porphyridium purpureum</name>
    <name type="common">Red alga</name>
    <name type="synonym">Porphyridium cruentum</name>
    <dbReference type="NCBI Taxonomy" id="35688"/>
    <lineage>
        <taxon>Eukaryota</taxon>
        <taxon>Rhodophyta</taxon>
        <taxon>Bangiophyceae</taxon>
        <taxon>Porphyridiales</taxon>
        <taxon>Porphyridiaceae</taxon>
        <taxon>Porphyridium</taxon>
    </lineage>
</organism>
<dbReference type="OrthoDB" id="273230at2759"/>
<sequence length="172" mass="19406">MQSVWRRGFGAPRQVWRSTCRALVRGRGVSGTADVAWRDVVSRRLGAQGKITWVGVHGRDRRVLQAEYRNLCSHTSAQLPTHVLSRIDALNDEFSEARMLLEEAQESMGTTYFQDDLDDAKHAVEKVSSMWQNLLSGSDVDDATRGTLQRSMGQKMAQLHAELDLILEQLHD</sequence>
<proteinExistence type="predicted"/>
<evidence type="ECO:0000313" key="1">
    <source>
        <dbReference type="EMBL" id="KAA8498653.1"/>
    </source>
</evidence>
<evidence type="ECO:0000313" key="2">
    <source>
        <dbReference type="Proteomes" id="UP000324585"/>
    </source>
</evidence>
<comment type="caution">
    <text evidence="1">The sequence shown here is derived from an EMBL/GenBank/DDBJ whole genome shotgun (WGS) entry which is preliminary data.</text>
</comment>
<protein>
    <submittedName>
        <fullName evidence="1">Uncharacterized protein</fullName>
    </submittedName>
</protein>
<dbReference type="Proteomes" id="UP000324585">
    <property type="component" value="Unassembled WGS sequence"/>
</dbReference>